<proteinExistence type="inferred from homology"/>
<dbReference type="InterPro" id="IPR023393">
    <property type="entry name" value="START-like_dom_sf"/>
</dbReference>
<keyword evidence="4" id="KW-1185">Reference proteome</keyword>
<evidence type="ECO:0000256" key="1">
    <source>
        <dbReference type="ARBA" id="ARBA00006817"/>
    </source>
</evidence>
<evidence type="ECO:0000259" key="2">
    <source>
        <dbReference type="Pfam" id="PF08327"/>
    </source>
</evidence>
<protein>
    <submittedName>
        <fullName evidence="3">Uncharacterized conserved protein YndB, AHSA1/START domain</fullName>
    </submittedName>
</protein>
<dbReference type="SUPFAM" id="SSF55961">
    <property type="entry name" value="Bet v1-like"/>
    <property type="match status" value="1"/>
</dbReference>
<dbReference type="OrthoDB" id="9795306at2"/>
<dbReference type="InterPro" id="IPR013538">
    <property type="entry name" value="ASHA1/2-like_C"/>
</dbReference>
<dbReference type="CDD" id="cd07814">
    <property type="entry name" value="SRPBCC_CalC_Aha1-like"/>
    <property type="match status" value="1"/>
</dbReference>
<organism evidence="3 4">
    <name type="scientific">Pedobacter rhizosphaerae</name>
    <dbReference type="NCBI Taxonomy" id="390241"/>
    <lineage>
        <taxon>Bacteria</taxon>
        <taxon>Pseudomonadati</taxon>
        <taxon>Bacteroidota</taxon>
        <taxon>Sphingobacteriia</taxon>
        <taxon>Sphingobacteriales</taxon>
        <taxon>Sphingobacteriaceae</taxon>
        <taxon>Pedobacter</taxon>
    </lineage>
</organism>
<comment type="similarity">
    <text evidence="1">Belongs to the AHA1 family.</text>
</comment>
<dbReference type="RefSeq" id="WP_090883428.1">
    <property type="nucleotide sequence ID" value="NZ_FOGG01000008.1"/>
</dbReference>
<evidence type="ECO:0000313" key="4">
    <source>
        <dbReference type="Proteomes" id="UP000199572"/>
    </source>
</evidence>
<name>A0A1H9NQW1_9SPHI</name>
<accession>A0A1H9NQW1</accession>
<evidence type="ECO:0000313" key="3">
    <source>
        <dbReference type="EMBL" id="SER37713.1"/>
    </source>
</evidence>
<dbReference type="AlphaFoldDB" id="A0A1H9NQW1"/>
<dbReference type="Gene3D" id="3.30.530.20">
    <property type="match status" value="1"/>
</dbReference>
<reference evidence="3 4" key="1">
    <citation type="submission" date="2016-10" db="EMBL/GenBank/DDBJ databases">
        <authorList>
            <person name="de Groot N.N."/>
        </authorList>
    </citation>
    <scope>NUCLEOTIDE SEQUENCE [LARGE SCALE GENOMIC DNA]</scope>
    <source>
        <strain evidence="3 4">DSM 18610</strain>
    </source>
</reference>
<dbReference type="Proteomes" id="UP000199572">
    <property type="component" value="Unassembled WGS sequence"/>
</dbReference>
<sequence length="167" mass="18970">MSNLQFDFSADKKENTITVKRAFAAPVEQVWAAWTSSELLDKWWAPKPYYVKTKSMDFTVGGFWLYAMVSPEGEEHWCRADYKSIDKFKSYVAADAFCDENGKVKADFPQSVWTNSFSADGENTLVTIIINHEKLEDLEKTLEMGFKEGFAMGLGNLDELLATHANK</sequence>
<dbReference type="STRING" id="390241.SAMN04488023_10846"/>
<dbReference type="Pfam" id="PF08327">
    <property type="entry name" value="AHSA1"/>
    <property type="match status" value="1"/>
</dbReference>
<dbReference type="EMBL" id="FOGG01000008">
    <property type="protein sequence ID" value="SER37713.1"/>
    <property type="molecule type" value="Genomic_DNA"/>
</dbReference>
<gene>
    <name evidence="3" type="ORF">SAMN04488023_10846</name>
</gene>
<feature type="domain" description="Activator of Hsp90 ATPase homologue 1/2-like C-terminal" evidence="2">
    <location>
        <begin position="24"/>
        <end position="161"/>
    </location>
</feature>